<dbReference type="InterPro" id="IPR006527">
    <property type="entry name" value="F-box-assoc_dom_typ1"/>
</dbReference>
<keyword evidence="3" id="KW-1185">Reference proteome</keyword>
<dbReference type="InterPro" id="IPR017451">
    <property type="entry name" value="F-box-assoc_interact_dom"/>
</dbReference>
<dbReference type="InterPro" id="IPR050796">
    <property type="entry name" value="SCF_F-box_component"/>
</dbReference>
<feature type="domain" description="F-box associated beta-propeller type 1" evidence="1">
    <location>
        <begin position="17"/>
        <end position="118"/>
    </location>
</feature>
<sequence length="137" mass="15548">MLKKLPSSGINGIPSTRQCCSYGFGYVECKSDYKVVEIVKSNHNNCYGVNVYSLRTNSWKRIQERGPRIGFLDQVGKFVNGKLHWFSKDRVSGGISSSFISSFDLVDETFGNLALPNLINYVSYSHLFQLIMLWQCC</sequence>
<dbReference type="Pfam" id="PF07734">
    <property type="entry name" value="FBA_1"/>
    <property type="match status" value="1"/>
</dbReference>
<reference evidence="2" key="1">
    <citation type="submission" date="2016-11" db="EMBL/GenBank/DDBJ databases">
        <title>The genome of Nicotiana attenuata.</title>
        <authorList>
            <person name="Xu S."/>
            <person name="Brockmoeller T."/>
            <person name="Gaquerel E."/>
            <person name="Navarro A."/>
            <person name="Kuhl H."/>
            <person name="Gase K."/>
            <person name="Ling Z."/>
            <person name="Zhou W."/>
            <person name="Kreitzer C."/>
            <person name="Stanke M."/>
            <person name="Tang H."/>
            <person name="Lyons E."/>
            <person name="Pandey P."/>
            <person name="Pandey S.P."/>
            <person name="Timmermann B."/>
            <person name="Baldwin I.T."/>
        </authorList>
    </citation>
    <scope>NUCLEOTIDE SEQUENCE [LARGE SCALE GENOMIC DNA]</scope>
    <source>
        <strain evidence="2">UT</strain>
    </source>
</reference>
<evidence type="ECO:0000313" key="2">
    <source>
        <dbReference type="EMBL" id="OIT30271.1"/>
    </source>
</evidence>
<dbReference type="Proteomes" id="UP000187609">
    <property type="component" value="Unassembled WGS sequence"/>
</dbReference>
<accession>A0A314KLF0</accession>
<comment type="caution">
    <text evidence="2">The sequence shown here is derived from an EMBL/GenBank/DDBJ whole genome shotgun (WGS) entry which is preliminary data.</text>
</comment>
<evidence type="ECO:0000259" key="1">
    <source>
        <dbReference type="Pfam" id="PF07734"/>
    </source>
</evidence>
<evidence type="ECO:0000313" key="3">
    <source>
        <dbReference type="Proteomes" id="UP000187609"/>
    </source>
</evidence>
<dbReference type="AlphaFoldDB" id="A0A314KLF0"/>
<dbReference type="EMBL" id="MJEQ01001556">
    <property type="protein sequence ID" value="OIT30271.1"/>
    <property type="molecule type" value="Genomic_DNA"/>
</dbReference>
<dbReference type="Gramene" id="OIT30271">
    <property type="protein sequence ID" value="OIT30271"/>
    <property type="gene ID" value="A4A49_54815"/>
</dbReference>
<organism evidence="2 3">
    <name type="scientific">Nicotiana attenuata</name>
    <name type="common">Coyote tobacco</name>
    <dbReference type="NCBI Taxonomy" id="49451"/>
    <lineage>
        <taxon>Eukaryota</taxon>
        <taxon>Viridiplantae</taxon>
        <taxon>Streptophyta</taxon>
        <taxon>Embryophyta</taxon>
        <taxon>Tracheophyta</taxon>
        <taxon>Spermatophyta</taxon>
        <taxon>Magnoliopsida</taxon>
        <taxon>eudicotyledons</taxon>
        <taxon>Gunneridae</taxon>
        <taxon>Pentapetalae</taxon>
        <taxon>asterids</taxon>
        <taxon>lamiids</taxon>
        <taxon>Solanales</taxon>
        <taxon>Solanaceae</taxon>
        <taxon>Nicotianoideae</taxon>
        <taxon>Nicotianeae</taxon>
        <taxon>Nicotiana</taxon>
    </lineage>
</organism>
<gene>
    <name evidence="2" type="ORF">A4A49_54815</name>
</gene>
<dbReference type="PANTHER" id="PTHR31672:SF13">
    <property type="entry name" value="F-BOX PROTEIN CPR30-LIKE"/>
    <property type="match status" value="1"/>
</dbReference>
<name>A0A314KLF0_NICAT</name>
<proteinExistence type="predicted"/>
<dbReference type="NCBIfam" id="TIGR01640">
    <property type="entry name" value="F_box_assoc_1"/>
    <property type="match status" value="1"/>
</dbReference>
<dbReference type="PANTHER" id="PTHR31672">
    <property type="entry name" value="BNACNNG10540D PROTEIN"/>
    <property type="match status" value="1"/>
</dbReference>
<protein>
    <recommendedName>
        <fullName evidence="1">F-box associated beta-propeller type 1 domain-containing protein</fullName>
    </recommendedName>
</protein>